<evidence type="ECO:0000313" key="1">
    <source>
        <dbReference type="EMBL" id="MBV7380579.1"/>
    </source>
</evidence>
<evidence type="ECO:0000313" key="2">
    <source>
        <dbReference type="Proteomes" id="UP000756530"/>
    </source>
</evidence>
<proteinExistence type="predicted"/>
<sequence>MSKNFSFAPRLMQASAASHYLGMSESKLLELARQGHFGRKECGGNRLFDIRDLDAFADSLKYEGEEKWRTTEAADAAFGIAAE</sequence>
<reference evidence="1 2" key="1">
    <citation type="submission" date="2021-05" db="EMBL/GenBank/DDBJ databases">
        <title>Culturable bacteria isolated from Daya Bay.</title>
        <authorList>
            <person name="Zheng W."/>
            <person name="Yu S."/>
            <person name="Huang Y."/>
        </authorList>
    </citation>
    <scope>NUCLEOTIDE SEQUENCE [LARGE SCALE GENOMIC DNA]</scope>
    <source>
        <strain evidence="1 2">DP4N28-5</strain>
    </source>
</reference>
<name>A0ABS6T605_9RHOB</name>
<organism evidence="1 2">
    <name type="scientific">Maritimibacter dapengensis</name>
    <dbReference type="NCBI Taxonomy" id="2836868"/>
    <lineage>
        <taxon>Bacteria</taxon>
        <taxon>Pseudomonadati</taxon>
        <taxon>Pseudomonadota</taxon>
        <taxon>Alphaproteobacteria</taxon>
        <taxon>Rhodobacterales</taxon>
        <taxon>Roseobacteraceae</taxon>
        <taxon>Maritimibacter</taxon>
    </lineage>
</organism>
<comment type="caution">
    <text evidence="1">The sequence shown here is derived from an EMBL/GenBank/DDBJ whole genome shotgun (WGS) entry which is preliminary data.</text>
</comment>
<keyword evidence="2" id="KW-1185">Reference proteome</keyword>
<gene>
    <name evidence="1" type="ORF">KJP28_16765</name>
</gene>
<dbReference type="RefSeq" id="WP_218393779.1">
    <property type="nucleotide sequence ID" value="NZ_JAHUZE010000004.1"/>
</dbReference>
<protein>
    <submittedName>
        <fullName evidence="1">Helix-turn-helix domain-containing protein</fullName>
    </submittedName>
</protein>
<accession>A0ABS6T605</accession>
<dbReference type="EMBL" id="JAHUZE010000004">
    <property type="protein sequence ID" value="MBV7380579.1"/>
    <property type="molecule type" value="Genomic_DNA"/>
</dbReference>
<dbReference type="Proteomes" id="UP000756530">
    <property type="component" value="Unassembled WGS sequence"/>
</dbReference>